<accession>F4RSV1</accession>
<feature type="transmembrane region" description="Helical" evidence="1">
    <location>
        <begin position="77"/>
        <end position="101"/>
    </location>
</feature>
<evidence type="ECO:0000256" key="1">
    <source>
        <dbReference type="SAM" id="Phobius"/>
    </source>
</evidence>
<dbReference type="VEuPathDB" id="FungiDB:MELLADRAFT_88752"/>
<gene>
    <name evidence="2" type="ORF">MELLADRAFT_88752</name>
</gene>
<dbReference type="GeneID" id="18934985"/>
<name>F4RSV1_MELLP</name>
<keyword evidence="1" id="KW-0472">Membrane</keyword>
<dbReference type="Proteomes" id="UP000001072">
    <property type="component" value="Unassembled WGS sequence"/>
</dbReference>
<sequence>MSSELRMDIIDFAIHLPSNVNPYIALADHLTNVEKVTGLPVWAIAVQSFTIFSYVGVLLGAIWLLRARFLTKNFKFVSISNLGLIEIDLVNTLALLGVAYASVSIPDLIYWQLVHTGRCRVYGAGILVMGGKFVLLLHMAFFSVGMRM</sequence>
<evidence type="ECO:0000313" key="3">
    <source>
        <dbReference type="Proteomes" id="UP000001072"/>
    </source>
</evidence>
<feature type="transmembrane region" description="Helical" evidence="1">
    <location>
        <begin position="41"/>
        <end position="65"/>
    </location>
</feature>
<organism evidence="3">
    <name type="scientific">Melampsora larici-populina (strain 98AG31 / pathotype 3-4-7)</name>
    <name type="common">Poplar leaf rust fungus</name>
    <dbReference type="NCBI Taxonomy" id="747676"/>
    <lineage>
        <taxon>Eukaryota</taxon>
        <taxon>Fungi</taxon>
        <taxon>Dikarya</taxon>
        <taxon>Basidiomycota</taxon>
        <taxon>Pucciniomycotina</taxon>
        <taxon>Pucciniomycetes</taxon>
        <taxon>Pucciniales</taxon>
        <taxon>Melampsoraceae</taxon>
        <taxon>Melampsora</taxon>
    </lineage>
</organism>
<reference evidence="3" key="1">
    <citation type="journal article" date="2011" name="Proc. Natl. Acad. Sci. U.S.A.">
        <title>Obligate biotrophy features unraveled by the genomic analysis of rust fungi.</title>
        <authorList>
            <person name="Duplessis S."/>
            <person name="Cuomo C.A."/>
            <person name="Lin Y.-C."/>
            <person name="Aerts A."/>
            <person name="Tisserant E."/>
            <person name="Veneault-Fourrey C."/>
            <person name="Joly D.L."/>
            <person name="Hacquard S."/>
            <person name="Amselem J."/>
            <person name="Cantarel B.L."/>
            <person name="Chiu R."/>
            <person name="Coutinho P.M."/>
            <person name="Feau N."/>
            <person name="Field M."/>
            <person name="Frey P."/>
            <person name="Gelhaye E."/>
            <person name="Goldberg J."/>
            <person name="Grabherr M.G."/>
            <person name="Kodira C.D."/>
            <person name="Kohler A."/>
            <person name="Kuees U."/>
            <person name="Lindquist E.A."/>
            <person name="Lucas S.M."/>
            <person name="Mago R."/>
            <person name="Mauceli E."/>
            <person name="Morin E."/>
            <person name="Murat C."/>
            <person name="Pangilinan J.L."/>
            <person name="Park R."/>
            <person name="Pearson M."/>
            <person name="Quesneville H."/>
            <person name="Rouhier N."/>
            <person name="Sakthikumar S."/>
            <person name="Salamov A.A."/>
            <person name="Schmutz J."/>
            <person name="Selles B."/>
            <person name="Shapiro H."/>
            <person name="Tanguay P."/>
            <person name="Tuskan G.A."/>
            <person name="Henrissat B."/>
            <person name="Van de Peer Y."/>
            <person name="Rouze P."/>
            <person name="Ellis J.G."/>
            <person name="Dodds P.N."/>
            <person name="Schein J.E."/>
            <person name="Zhong S."/>
            <person name="Hamelin R.C."/>
            <person name="Grigoriev I.V."/>
            <person name="Szabo L.J."/>
            <person name="Martin F."/>
        </authorList>
    </citation>
    <scope>NUCLEOTIDE SEQUENCE [LARGE SCALE GENOMIC DNA]</scope>
    <source>
        <strain evidence="3">98AG31 / pathotype 3-4-7</strain>
    </source>
</reference>
<dbReference type="HOGENOM" id="CLU_1759215_0_0_1"/>
<dbReference type="EMBL" id="GL883118">
    <property type="protein sequence ID" value="EGG04542.1"/>
    <property type="molecule type" value="Genomic_DNA"/>
</dbReference>
<dbReference type="KEGG" id="mlr:MELLADRAFT_88752"/>
<feature type="transmembrane region" description="Helical" evidence="1">
    <location>
        <begin position="121"/>
        <end position="144"/>
    </location>
</feature>
<dbReference type="RefSeq" id="XP_007412333.1">
    <property type="nucleotide sequence ID" value="XM_007412271.1"/>
</dbReference>
<evidence type="ECO:0000313" key="2">
    <source>
        <dbReference type="EMBL" id="EGG04542.1"/>
    </source>
</evidence>
<dbReference type="InParanoid" id="F4RSV1"/>
<keyword evidence="3" id="KW-1185">Reference proteome</keyword>
<proteinExistence type="predicted"/>
<keyword evidence="1" id="KW-0812">Transmembrane</keyword>
<dbReference type="AlphaFoldDB" id="F4RSV1"/>
<keyword evidence="1" id="KW-1133">Transmembrane helix</keyword>
<evidence type="ECO:0008006" key="4">
    <source>
        <dbReference type="Google" id="ProtNLM"/>
    </source>
</evidence>
<protein>
    <recommendedName>
        <fullName evidence="4">G-protein coupled receptors family 1 profile domain-containing protein</fullName>
    </recommendedName>
</protein>
<dbReference type="OrthoDB" id="10345314at2759"/>